<evidence type="ECO:0000256" key="9">
    <source>
        <dbReference type="HAMAP-Rule" id="MF_01038"/>
    </source>
</evidence>
<dbReference type="GO" id="GO:0004619">
    <property type="term" value="F:phosphoglycerate mutase activity"/>
    <property type="evidence" value="ECO:0007669"/>
    <property type="project" value="UniProtKB-UniRule"/>
</dbReference>
<evidence type="ECO:0000256" key="4">
    <source>
        <dbReference type="ARBA" id="ARBA00008819"/>
    </source>
</evidence>
<feature type="binding site" evidence="9 12">
    <location>
        <position position="330"/>
    </location>
    <ligand>
        <name>substrate</name>
    </ligand>
</feature>
<evidence type="ECO:0000256" key="8">
    <source>
        <dbReference type="ARBA" id="ARBA00023235"/>
    </source>
</evidence>
<dbReference type="AlphaFoldDB" id="S5XVS9"/>
<dbReference type="UniPathway" id="UPA00109">
    <property type="reaction ID" value="UER00186"/>
</dbReference>
<evidence type="ECO:0000256" key="2">
    <source>
        <dbReference type="ARBA" id="ARBA00002315"/>
    </source>
</evidence>
<evidence type="ECO:0000256" key="12">
    <source>
        <dbReference type="PIRSR" id="PIRSR001492-2"/>
    </source>
</evidence>
<feature type="binding site" evidence="9 13">
    <location>
        <position position="438"/>
    </location>
    <ligand>
        <name>Mn(2+)</name>
        <dbReference type="ChEBI" id="CHEBI:29035"/>
        <label>2</label>
    </ligand>
</feature>
<feature type="binding site" evidence="9 12">
    <location>
        <begin position="254"/>
        <end position="257"/>
    </location>
    <ligand>
        <name>substrate</name>
    </ligand>
</feature>
<dbReference type="InterPro" id="IPR036646">
    <property type="entry name" value="PGAM_B_sf"/>
</dbReference>
<evidence type="ECO:0000256" key="1">
    <source>
        <dbReference type="ARBA" id="ARBA00000370"/>
    </source>
</evidence>
<dbReference type="EC" id="5.4.2.12" evidence="9 10"/>
<feature type="binding site" evidence="9 13">
    <location>
        <position position="400"/>
    </location>
    <ligand>
        <name>Mn(2+)</name>
        <dbReference type="ChEBI" id="CHEBI:29035"/>
        <label>1</label>
    </ligand>
</feature>
<proteinExistence type="inferred from homology"/>
<dbReference type="InterPro" id="IPR017850">
    <property type="entry name" value="Alkaline_phosphatase_core_sf"/>
</dbReference>
<feature type="domain" description="BPG-independent PGAM N-terminal" evidence="15">
    <location>
        <begin position="83"/>
        <end position="291"/>
    </location>
</feature>
<feature type="binding site" evidence="9 12">
    <location>
        <position position="189"/>
    </location>
    <ligand>
        <name>substrate</name>
    </ligand>
</feature>
<feature type="binding site" evidence="9 13">
    <location>
        <position position="63"/>
    </location>
    <ligand>
        <name>Mn(2+)</name>
        <dbReference type="ChEBI" id="CHEBI:29035"/>
        <label>2</label>
    </ligand>
</feature>
<evidence type="ECO:0000256" key="7">
    <source>
        <dbReference type="ARBA" id="ARBA00023211"/>
    </source>
</evidence>
<protein>
    <recommendedName>
        <fullName evidence="9 10">2,3-bisphosphoglycerate-independent phosphoglycerate mutase</fullName>
        <shortName evidence="9">BPG-independent PGAM</shortName>
        <shortName evidence="9">Phosphoglyceromutase</shortName>
        <shortName evidence="9">iPGM</shortName>
        <ecNumber evidence="9 10">5.4.2.12</ecNumber>
    </recommendedName>
</protein>
<dbReference type="FunFam" id="3.40.1450.10:FF:000002">
    <property type="entry name" value="2,3-bisphosphoglycerate-independent phosphoglycerate mutase"/>
    <property type="match status" value="1"/>
</dbReference>
<dbReference type="Gene3D" id="3.40.720.10">
    <property type="entry name" value="Alkaline Phosphatase, subunit A"/>
    <property type="match status" value="1"/>
</dbReference>
<dbReference type="RefSeq" id="WP_020949140.1">
    <property type="nucleotide sequence ID" value="NC_022041.1"/>
</dbReference>
<keyword evidence="5 9" id="KW-0479">Metal-binding</keyword>
<comment type="subunit">
    <text evidence="9">Monomer.</text>
</comment>
<sequence>MIHPKPVVLCILDGWGVSDRPGQSAPDQARTPHFDRLMAEDPHATLITFGPDVGLPRGQMGNSEVGHTNIGAGRVVAMDLGQIDLAIEDGSFYDNTAIGAFVETLRASGGTAHVMGIVSDGGVHGHIAHLEAVLRALTEKGIPTVVHAIVDGRDVPPKSGLGFMTELTGNLPAGARIGTVIGRYYAMDRDNRWERVARAFAAITRAEGKQSPDAAQAVVDAYARDETDEFIQPTVIGDYAGAKDGDGFFCLNFRADRAREILAALAQPDFSGFVTGPRPNWAAMLGMVDYSTEHDKYMQAAYPKHQVVNTLGAWVAAQGLRQFRLAETEKYPHVTFFLNGGKETPEPGEDRYMPASPKVATYDLQPEMAAAEVSERLVGAIEAGYDLIVVNFANPDMVGHTGKLSAAILACEAVDKGIGLMIEALDRVGGAAVVIADHGNCETMVDPVSGGPHTAHTTNPVPVIVHNGPAQTRLRSGRLADIAPTVLDLMGLAKPVEMTGQSLIEPR</sequence>
<feature type="domain" description="Metalloenzyme" evidence="14">
    <location>
        <begin position="5"/>
        <end position="493"/>
    </location>
</feature>
<comment type="cofactor">
    <cofactor evidence="9">
        <name>Mn(2+)</name>
        <dbReference type="ChEBI" id="CHEBI:29035"/>
    </cofactor>
    <text evidence="9">Binds 2 manganese ions per subunit.</text>
</comment>
<dbReference type="PANTHER" id="PTHR31637:SF0">
    <property type="entry name" value="2,3-BISPHOSPHOGLYCERATE-INDEPENDENT PHOSPHOGLYCERATE MUTASE"/>
    <property type="match status" value="1"/>
</dbReference>
<dbReference type="eggNOG" id="COG0696">
    <property type="taxonomic scope" value="Bacteria"/>
</dbReference>
<dbReference type="OrthoDB" id="9800863at2"/>
<evidence type="ECO:0000313" key="16">
    <source>
        <dbReference type="EMBL" id="AGT07500.1"/>
    </source>
</evidence>
<dbReference type="PATRIC" id="fig|1367847.3.peg.330"/>
<dbReference type="SUPFAM" id="SSF64158">
    <property type="entry name" value="2,3-Bisphosphoglycerate-independent phosphoglycerate mutase, substrate-binding domain"/>
    <property type="match status" value="1"/>
</dbReference>
<dbReference type="Pfam" id="PF01676">
    <property type="entry name" value="Metalloenzyme"/>
    <property type="match status" value="1"/>
</dbReference>
<evidence type="ECO:0000256" key="13">
    <source>
        <dbReference type="PIRSR" id="PIRSR001492-3"/>
    </source>
</evidence>
<dbReference type="HAMAP" id="MF_01038">
    <property type="entry name" value="GpmI"/>
    <property type="match status" value="1"/>
</dbReference>
<evidence type="ECO:0000256" key="11">
    <source>
        <dbReference type="PIRSR" id="PIRSR001492-1"/>
    </source>
</evidence>
<feature type="binding site" evidence="9 12">
    <location>
        <position position="124"/>
    </location>
    <ligand>
        <name>substrate</name>
    </ligand>
</feature>
<evidence type="ECO:0000313" key="17">
    <source>
        <dbReference type="Proteomes" id="UP000015480"/>
    </source>
</evidence>
<evidence type="ECO:0000256" key="10">
    <source>
        <dbReference type="NCBIfam" id="TIGR01307"/>
    </source>
</evidence>
<dbReference type="GO" id="GO:0005829">
    <property type="term" value="C:cytosol"/>
    <property type="evidence" value="ECO:0007669"/>
    <property type="project" value="TreeGrafter"/>
</dbReference>
<comment type="similarity">
    <text evidence="4 9">Belongs to the BPG-independent phosphoglycerate mutase family.</text>
</comment>
<dbReference type="GO" id="GO:0006007">
    <property type="term" value="P:glucose catabolic process"/>
    <property type="evidence" value="ECO:0007669"/>
    <property type="project" value="InterPro"/>
</dbReference>
<evidence type="ECO:0000259" key="14">
    <source>
        <dbReference type="Pfam" id="PF01676"/>
    </source>
</evidence>
<dbReference type="GO" id="GO:0006096">
    <property type="term" value="P:glycolytic process"/>
    <property type="evidence" value="ECO:0007669"/>
    <property type="project" value="UniProtKB-UniRule"/>
</dbReference>
<reference evidence="16 17" key="1">
    <citation type="journal article" date="2014" name="BMC Genomics">
        <title>Architecture and functions of a multipartite genome of the methylotrophic bacterium Paracoccus aminophilus JCM 7686, containing primary and secondary chromids.</title>
        <authorList>
            <person name="Dziewit L."/>
            <person name="Czarnecki J."/>
            <person name="Wibberg D."/>
            <person name="Radlinska M."/>
            <person name="Mrozek P."/>
            <person name="Szymczak M."/>
            <person name="Schluter A."/>
            <person name="Puhler A."/>
            <person name="Bartosik D."/>
        </authorList>
    </citation>
    <scope>NUCLEOTIDE SEQUENCE [LARGE SCALE GENOMIC DNA]</scope>
    <source>
        <strain evidence="16">JCM 7686</strain>
    </source>
</reference>
<evidence type="ECO:0000256" key="5">
    <source>
        <dbReference type="ARBA" id="ARBA00022723"/>
    </source>
</evidence>
<dbReference type="HOGENOM" id="CLU_026099_2_0_5"/>
<gene>
    <name evidence="9" type="primary">gpmI</name>
    <name evidence="16" type="ORF">JCM7686_0391</name>
</gene>
<dbReference type="Pfam" id="PF06415">
    <property type="entry name" value="iPGM_N"/>
    <property type="match status" value="1"/>
</dbReference>
<dbReference type="SUPFAM" id="SSF53649">
    <property type="entry name" value="Alkaline phosphatase-like"/>
    <property type="match status" value="1"/>
</dbReference>
<comment type="catalytic activity">
    <reaction evidence="1 9">
        <text>(2R)-2-phosphoglycerate = (2R)-3-phosphoglycerate</text>
        <dbReference type="Rhea" id="RHEA:15901"/>
        <dbReference type="ChEBI" id="CHEBI:58272"/>
        <dbReference type="ChEBI" id="CHEBI:58289"/>
        <dbReference type="EC" id="5.4.2.12"/>
    </reaction>
</comment>
<dbReference type="NCBIfam" id="TIGR01307">
    <property type="entry name" value="pgm_bpd_ind"/>
    <property type="match status" value="1"/>
</dbReference>
<feature type="binding site" evidence="9 13">
    <location>
        <position position="396"/>
    </location>
    <ligand>
        <name>Mn(2+)</name>
        <dbReference type="ChEBI" id="CHEBI:29035"/>
        <label>1</label>
    </ligand>
</feature>
<keyword evidence="17" id="KW-1185">Reference proteome</keyword>
<keyword evidence="6 9" id="KW-0324">Glycolysis</keyword>
<keyword evidence="7 9" id="KW-0464">Manganese</keyword>
<dbReference type="Proteomes" id="UP000015480">
    <property type="component" value="Chromosome"/>
</dbReference>
<dbReference type="EMBL" id="CP006650">
    <property type="protein sequence ID" value="AGT07500.1"/>
    <property type="molecule type" value="Genomic_DNA"/>
</dbReference>
<feature type="active site" description="Phosphoserine intermediate" evidence="9 11">
    <location>
        <position position="63"/>
    </location>
</feature>
<feature type="binding site" evidence="9 13">
    <location>
        <position position="456"/>
    </location>
    <ligand>
        <name>Mn(2+)</name>
        <dbReference type="ChEBI" id="CHEBI:29035"/>
        <label>1</label>
    </ligand>
</feature>
<feature type="binding site" evidence="9 13">
    <location>
        <position position="437"/>
    </location>
    <ligand>
        <name>Mn(2+)</name>
        <dbReference type="ChEBI" id="CHEBI:29035"/>
        <label>2</label>
    </ligand>
</feature>
<evidence type="ECO:0000256" key="6">
    <source>
        <dbReference type="ARBA" id="ARBA00023152"/>
    </source>
</evidence>
<dbReference type="KEGG" id="pami:JCM7686_0391"/>
<feature type="binding site" evidence="9 12">
    <location>
        <position position="183"/>
    </location>
    <ligand>
        <name>substrate</name>
    </ligand>
</feature>
<evidence type="ECO:0000256" key="3">
    <source>
        <dbReference type="ARBA" id="ARBA00004798"/>
    </source>
</evidence>
<comment type="function">
    <text evidence="2 9">Catalyzes the interconversion of 2-phosphoglycerate and 3-phosphoglycerate.</text>
</comment>
<name>S5XVS9_PARAH</name>
<comment type="pathway">
    <text evidence="3 9">Carbohydrate degradation; glycolysis; pyruvate from D-glyceraldehyde 3-phosphate: step 3/5.</text>
</comment>
<dbReference type="InterPro" id="IPR011258">
    <property type="entry name" value="BPG-indep_PGM_N"/>
</dbReference>
<dbReference type="InterPro" id="IPR005995">
    <property type="entry name" value="Pgm_bpd_ind"/>
</dbReference>
<dbReference type="CDD" id="cd16010">
    <property type="entry name" value="iPGM"/>
    <property type="match status" value="1"/>
</dbReference>
<organism evidence="16 17">
    <name type="scientific">Paracoccus aminophilus JCM 7686</name>
    <dbReference type="NCBI Taxonomy" id="1367847"/>
    <lineage>
        <taxon>Bacteria</taxon>
        <taxon>Pseudomonadati</taxon>
        <taxon>Pseudomonadota</taxon>
        <taxon>Alphaproteobacteria</taxon>
        <taxon>Rhodobacterales</taxon>
        <taxon>Paracoccaceae</taxon>
        <taxon>Paracoccus</taxon>
    </lineage>
</organism>
<dbReference type="PANTHER" id="PTHR31637">
    <property type="entry name" value="2,3-BISPHOSPHOGLYCERATE-INDEPENDENT PHOSPHOGLYCERATE MUTASE"/>
    <property type="match status" value="1"/>
</dbReference>
<accession>S5XVS9</accession>
<dbReference type="InterPro" id="IPR006124">
    <property type="entry name" value="Metalloenzyme"/>
</dbReference>
<dbReference type="GO" id="GO:0030145">
    <property type="term" value="F:manganese ion binding"/>
    <property type="evidence" value="ECO:0007669"/>
    <property type="project" value="UniProtKB-UniRule"/>
</dbReference>
<feature type="binding site" evidence="9 13">
    <location>
        <position position="13"/>
    </location>
    <ligand>
        <name>Mn(2+)</name>
        <dbReference type="ChEBI" id="CHEBI:29035"/>
        <label>2</label>
    </ligand>
</feature>
<keyword evidence="8 9" id="KW-0413">Isomerase</keyword>
<dbReference type="Gene3D" id="3.40.1450.10">
    <property type="entry name" value="BPG-independent phosphoglycerate mutase, domain B"/>
    <property type="match status" value="1"/>
</dbReference>
<feature type="binding site" evidence="9 12">
    <location>
        <begin position="153"/>
        <end position="154"/>
    </location>
    <ligand>
        <name>substrate</name>
    </ligand>
</feature>
<dbReference type="PIRSF" id="PIRSF001492">
    <property type="entry name" value="IPGAM"/>
    <property type="match status" value="1"/>
</dbReference>
<dbReference type="STRING" id="1367847.JCM7686_0391"/>
<evidence type="ECO:0000259" key="15">
    <source>
        <dbReference type="Pfam" id="PF06415"/>
    </source>
</evidence>